<evidence type="ECO:0000313" key="2">
    <source>
        <dbReference type="EMBL" id="VDD21333.1"/>
    </source>
</evidence>
<dbReference type="PANTHER" id="PTHR23137">
    <property type="entry name" value="VESICLE TRANSPORT PROTEIN-RELATED"/>
    <property type="match status" value="1"/>
</dbReference>
<gene>
    <name evidence="2" type="ORF">BOLC2T07676H</name>
</gene>
<organism evidence="2">
    <name type="scientific">Brassica oleracea</name>
    <name type="common">Wild cabbage</name>
    <dbReference type="NCBI Taxonomy" id="3712"/>
    <lineage>
        <taxon>Eukaryota</taxon>
        <taxon>Viridiplantae</taxon>
        <taxon>Streptophyta</taxon>
        <taxon>Embryophyta</taxon>
        <taxon>Tracheophyta</taxon>
        <taxon>Spermatophyta</taxon>
        <taxon>Magnoliopsida</taxon>
        <taxon>eudicotyledons</taxon>
        <taxon>Gunneridae</taxon>
        <taxon>Pentapetalae</taxon>
        <taxon>rosids</taxon>
        <taxon>malvids</taxon>
        <taxon>Brassicales</taxon>
        <taxon>Brassicaceae</taxon>
        <taxon>Brassiceae</taxon>
        <taxon>Brassica</taxon>
    </lineage>
</organism>
<name>A0A3P6CS88_BRAOL</name>
<evidence type="ECO:0000256" key="1">
    <source>
        <dbReference type="RuleBase" id="RU363111"/>
    </source>
</evidence>
<comment type="function">
    <text evidence="1">May be involved in fusion of retrograde transport vesicles derived from an endocytic compartment with the Golgi complex.</text>
</comment>
<reference evidence="2" key="1">
    <citation type="submission" date="2018-11" db="EMBL/GenBank/DDBJ databases">
        <authorList>
            <consortium name="Genoscope - CEA"/>
            <person name="William W."/>
        </authorList>
    </citation>
    <scope>NUCLEOTIDE SEQUENCE</scope>
</reference>
<keyword evidence="1" id="KW-0812">Transmembrane</keyword>
<keyword evidence="1" id="KW-1133">Transmembrane helix</keyword>
<feature type="transmembrane region" description="Helical" evidence="1">
    <location>
        <begin position="6"/>
        <end position="25"/>
    </location>
</feature>
<sequence>MYFGLILPIGVFFVFIAFTMFLPVTVLMPQKLAICFTLKCGFIVESFFSLFNGHEVQLTIPNSNLSSNMPLLTLNMQICNVCISYPVHSQILKIYKISSELGYCAGLLLLYILLP</sequence>
<comment type="caution">
    <text evidence="1">Lacks conserved residue(s) required for the propagation of feature annotation.</text>
</comment>
<comment type="subcellular location">
    <subcellularLocation>
        <location evidence="1">Membrane</location>
        <topology evidence="1">Multi-pass membrane protein</topology>
    </subcellularLocation>
</comment>
<dbReference type="EMBL" id="LR031874">
    <property type="protein sequence ID" value="VDD21333.1"/>
    <property type="molecule type" value="Genomic_DNA"/>
</dbReference>
<protein>
    <recommendedName>
        <fullName evidence="1">Vesicle transport protein</fullName>
    </recommendedName>
</protein>
<accession>A0A3P6CS88</accession>
<dbReference type="GO" id="GO:0015031">
    <property type="term" value="P:protein transport"/>
    <property type="evidence" value="ECO:0007669"/>
    <property type="project" value="UniProtKB-KW"/>
</dbReference>
<keyword evidence="1" id="KW-0653">Protein transport</keyword>
<proteinExistence type="inferred from homology"/>
<dbReference type="AlphaFoldDB" id="A0A3P6CS88"/>
<keyword evidence="1" id="KW-0813">Transport</keyword>
<comment type="similarity">
    <text evidence="1">Belongs to the SFT2 family.</text>
</comment>
<keyword evidence="1" id="KW-0472">Membrane</keyword>
<dbReference type="InterPro" id="IPR011691">
    <property type="entry name" value="Vesicle_transpt_SFT2"/>
</dbReference>
<dbReference type="PANTHER" id="PTHR23137:SF36">
    <property type="entry name" value="VESICLE TRANSPORT PROTEIN SFT2C"/>
    <property type="match status" value="1"/>
</dbReference>
<dbReference type="GO" id="GO:0016020">
    <property type="term" value="C:membrane"/>
    <property type="evidence" value="ECO:0007669"/>
    <property type="project" value="UniProtKB-SubCell"/>
</dbReference>
<dbReference type="GO" id="GO:0016192">
    <property type="term" value="P:vesicle-mediated transport"/>
    <property type="evidence" value="ECO:0007669"/>
    <property type="project" value="InterPro"/>
</dbReference>